<gene>
    <name evidence="3" type="ORF">PhaeoP63_01055</name>
</gene>
<proteinExistence type="predicted"/>
<dbReference type="Proteomes" id="UP000217545">
    <property type="component" value="Chromosome"/>
</dbReference>
<feature type="signal peptide" evidence="1">
    <location>
        <begin position="1"/>
        <end position="33"/>
    </location>
</feature>
<name>A0AAC9Z6Y8_9RHOB</name>
<accession>A0AAC9Z6Y8</accession>
<evidence type="ECO:0000259" key="2">
    <source>
        <dbReference type="Pfam" id="PF12680"/>
    </source>
</evidence>
<dbReference type="AlphaFoldDB" id="A0AAC9Z6Y8"/>
<evidence type="ECO:0000313" key="4">
    <source>
        <dbReference type="Proteomes" id="UP000217545"/>
    </source>
</evidence>
<evidence type="ECO:0000313" key="3">
    <source>
        <dbReference type="EMBL" id="ATF05146.1"/>
    </source>
</evidence>
<keyword evidence="1" id="KW-0732">Signal</keyword>
<feature type="domain" description="SnoaL-like" evidence="2">
    <location>
        <begin position="55"/>
        <end position="151"/>
    </location>
</feature>
<dbReference type="SUPFAM" id="SSF54427">
    <property type="entry name" value="NTF2-like"/>
    <property type="match status" value="1"/>
</dbReference>
<dbReference type="InterPro" id="IPR037401">
    <property type="entry name" value="SnoaL-like"/>
</dbReference>
<keyword evidence="3" id="KW-0413">Isomerase</keyword>
<evidence type="ECO:0000256" key="1">
    <source>
        <dbReference type="SAM" id="SignalP"/>
    </source>
</evidence>
<dbReference type="RefSeq" id="WP_024096528.1">
    <property type="nucleotide sequence ID" value="NZ_CP010588.1"/>
</dbReference>
<dbReference type="EMBL" id="CP010784">
    <property type="protein sequence ID" value="ATF05146.1"/>
    <property type="molecule type" value="Genomic_DNA"/>
</dbReference>
<protein>
    <submittedName>
        <fullName evidence="3">Ketosteroid isomerase-related protein</fullName>
    </submittedName>
</protein>
<dbReference type="Pfam" id="PF12680">
    <property type="entry name" value="SnoaL_2"/>
    <property type="match status" value="1"/>
</dbReference>
<dbReference type="InterPro" id="IPR032710">
    <property type="entry name" value="NTF2-like_dom_sf"/>
</dbReference>
<organism evidence="3 4">
    <name type="scientific">Phaeobacter gallaeciensis</name>
    <dbReference type="NCBI Taxonomy" id="60890"/>
    <lineage>
        <taxon>Bacteria</taxon>
        <taxon>Pseudomonadati</taxon>
        <taxon>Pseudomonadota</taxon>
        <taxon>Alphaproteobacteria</taxon>
        <taxon>Rhodobacterales</taxon>
        <taxon>Roseobacteraceae</taxon>
        <taxon>Phaeobacter</taxon>
    </lineage>
</organism>
<sequence>MSCKFTNTKITQYSIIGAVLFAFVSATTFAVNAQEQNMTPLEIVKSTYEGETSEENGRNLQAHLAPDAKWTEAAGFPYSGTYTGFDEIAKNVFARLASEWTDYRFVPENYVADDHRVVAYGTYYGTYNATGKAFSARVAHVWKVEDGKIVKFEQFVDSAPVKEAME</sequence>
<dbReference type="PANTHER" id="PTHR41252">
    <property type="entry name" value="BLR2505 PROTEIN"/>
    <property type="match status" value="1"/>
</dbReference>
<dbReference type="Gene3D" id="3.10.450.50">
    <property type="match status" value="1"/>
</dbReference>
<dbReference type="GO" id="GO:0016853">
    <property type="term" value="F:isomerase activity"/>
    <property type="evidence" value="ECO:0007669"/>
    <property type="project" value="UniProtKB-KW"/>
</dbReference>
<reference evidence="3 4" key="1">
    <citation type="journal article" date="2017" name="Front. Microbiol.">
        <title>Phaeobacter piscinae sp. nov., a species of the Roseobacter group and potential aquaculture probiont.</title>
        <authorList>
            <person name="Sonnenschein E.C."/>
            <person name="Phippen C.B.W."/>
            <person name="Nielsen K.F."/>
            <person name="Mateiu R.V."/>
            <person name="Melchiorsen J."/>
            <person name="Gram L."/>
            <person name="Overmann J."/>
            <person name="Freese H.M."/>
        </authorList>
    </citation>
    <scope>NUCLEOTIDE SEQUENCE [LARGE SCALE GENOMIC DNA]</scope>
    <source>
        <strain evidence="3 4">P63</strain>
    </source>
</reference>
<feature type="chain" id="PRO_5042110572" evidence="1">
    <location>
        <begin position="34"/>
        <end position="166"/>
    </location>
</feature>
<dbReference type="PANTHER" id="PTHR41252:SF1">
    <property type="entry name" value="BLR2505 PROTEIN"/>
    <property type="match status" value="1"/>
</dbReference>